<evidence type="ECO:0000313" key="2">
    <source>
        <dbReference type="EMBL" id="MDW9256895.1"/>
    </source>
</evidence>
<organism evidence="1 3">
    <name type="scientific">Burkholderia thailandensis</name>
    <dbReference type="NCBI Taxonomy" id="57975"/>
    <lineage>
        <taxon>Bacteria</taxon>
        <taxon>Pseudomonadati</taxon>
        <taxon>Pseudomonadota</taxon>
        <taxon>Betaproteobacteria</taxon>
        <taxon>Burkholderiales</taxon>
        <taxon>Burkholderiaceae</taxon>
        <taxon>Burkholderia</taxon>
        <taxon>pseudomallei group</taxon>
    </lineage>
</organism>
<evidence type="ECO:0000313" key="1">
    <source>
        <dbReference type="EMBL" id="MDW9255381.1"/>
    </source>
</evidence>
<gene>
    <name evidence="2" type="ORF">C7S16_0025</name>
    <name evidence="1" type="ORF">C7S16_4124</name>
</gene>
<reference evidence="1" key="1">
    <citation type="submission" date="2018-08" db="EMBL/GenBank/DDBJ databases">
        <title>Identification of Burkholderia cepacia strains that express a Burkholderia pseudomallei-like capsular polysaccharide.</title>
        <authorList>
            <person name="Burtnick M.N."/>
            <person name="Vongsouvath M."/>
            <person name="Newton P."/>
            <person name="Wuthiekanun V."/>
            <person name="Limmathurotsakul D."/>
            <person name="Brett P.J."/>
            <person name="Chantratita N."/>
            <person name="Dance D.A."/>
        </authorList>
    </citation>
    <scope>NUCLEOTIDE SEQUENCE</scope>
    <source>
        <strain evidence="1">SBXCC001</strain>
    </source>
</reference>
<comment type="caution">
    <text evidence="1">The sequence shown here is derived from an EMBL/GenBank/DDBJ whole genome shotgun (WGS) entry which is preliminary data.</text>
</comment>
<sequence length="70" mass="7980">MRLCFLPRGASRMKAPARLEFLTCRVPELKVQEFSFERGLRAQEVVPTITPLSRYGERSAKGKREVSQLG</sequence>
<name>A0AAW9CZN8_BURTH</name>
<dbReference type="EMBL" id="QXCT01000002">
    <property type="protein sequence ID" value="MDW9255381.1"/>
    <property type="molecule type" value="Genomic_DNA"/>
</dbReference>
<dbReference type="EMBL" id="QXCT01000002">
    <property type="protein sequence ID" value="MDW9256895.1"/>
    <property type="molecule type" value="Genomic_DNA"/>
</dbReference>
<dbReference type="AlphaFoldDB" id="A0AAW9CZN8"/>
<proteinExistence type="predicted"/>
<dbReference type="Proteomes" id="UP001272137">
    <property type="component" value="Unassembled WGS sequence"/>
</dbReference>
<evidence type="ECO:0000313" key="3">
    <source>
        <dbReference type="Proteomes" id="UP001272137"/>
    </source>
</evidence>
<accession>A0AAW9CZN8</accession>
<protein>
    <submittedName>
        <fullName evidence="1">Uncharacterized protein</fullName>
    </submittedName>
</protein>